<keyword evidence="3" id="KW-1185">Reference proteome</keyword>
<evidence type="ECO:0000256" key="1">
    <source>
        <dbReference type="SAM" id="MobiDB-lite"/>
    </source>
</evidence>
<gene>
    <name evidence="2" type="ORF">POM88_017938</name>
</gene>
<reference evidence="2" key="1">
    <citation type="submission" date="2023-02" db="EMBL/GenBank/DDBJ databases">
        <title>Genome of toxic invasive species Heracleum sosnowskyi carries increased number of genes despite the absence of recent whole-genome duplications.</title>
        <authorList>
            <person name="Schelkunov M."/>
            <person name="Shtratnikova V."/>
            <person name="Makarenko M."/>
            <person name="Klepikova A."/>
            <person name="Omelchenko D."/>
            <person name="Novikova G."/>
            <person name="Obukhova E."/>
            <person name="Bogdanov V."/>
            <person name="Penin A."/>
            <person name="Logacheva M."/>
        </authorList>
    </citation>
    <scope>NUCLEOTIDE SEQUENCE</scope>
    <source>
        <strain evidence="2">Hsosn_3</strain>
        <tissue evidence="2">Leaf</tissue>
    </source>
</reference>
<proteinExistence type="predicted"/>
<protein>
    <recommendedName>
        <fullName evidence="4">Gag-pol polyprotein</fullName>
    </recommendedName>
</protein>
<feature type="region of interest" description="Disordered" evidence="1">
    <location>
        <begin position="207"/>
        <end position="228"/>
    </location>
</feature>
<dbReference type="EMBL" id="JAUIZM010000004">
    <property type="protein sequence ID" value="KAK1389760.1"/>
    <property type="molecule type" value="Genomic_DNA"/>
</dbReference>
<reference evidence="2" key="2">
    <citation type="submission" date="2023-05" db="EMBL/GenBank/DDBJ databases">
        <authorList>
            <person name="Schelkunov M.I."/>
        </authorList>
    </citation>
    <scope>NUCLEOTIDE SEQUENCE</scope>
    <source>
        <strain evidence="2">Hsosn_3</strain>
        <tissue evidence="2">Leaf</tissue>
    </source>
</reference>
<dbReference type="AlphaFoldDB" id="A0AAD8MUA0"/>
<name>A0AAD8MUA0_9APIA</name>
<accession>A0AAD8MUA0</accession>
<dbReference type="PANTHER" id="PTHR34676">
    <property type="entry name" value="DUF4219 DOMAIN-CONTAINING PROTEIN-RELATED"/>
    <property type="match status" value="1"/>
</dbReference>
<feature type="compositionally biased region" description="Low complexity" evidence="1">
    <location>
        <begin position="212"/>
        <end position="221"/>
    </location>
</feature>
<dbReference type="PANTHER" id="PTHR34676:SF17">
    <property type="entry name" value="OS06G0684500 PROTEIN"/>
    <property type="match status" value="1"/>
</dbReference>
<evidence type="ECO:0008006" key="4">
    <source>
        <dbReference type="Google" id="ProtNLM"/>
    </source>
</evidence>
<evidence type="ECO:0000313" key="3">
    <source>
        <dbReference type="Proteomes" id="UP001237642"/>
    </source>
</evidence>
<evidence type="ECO:0000313" key="2">
    <source>
        <dbReference type="EMBL" id="KAK1389760.1"/>
    </source>
</evidence>
<dbReference type="Proteomes" id="UP001237642">
    <property type="component" value="Unassembled WGS sequence"/>
</dbReference>
<organism evidence="2 3">
    <name type="scientific">Heracleum sosnowskyi</name>
    <dbReference type="NCBI Taxonomy" id="360622"/>
    <lineage>
        <taxon>Eukaryota</taxon>
        <taxon>Viridiplantae</taxon>
        <taxon>Streptophyta</taxon>
        <taxon>Embryophyta</taxon>
        <taxon>Tracheophyta</taxon>
        <taxon>Spermatophyta</taxon>
        <taxon>Magnoliopsida</taxon>
        <taxon>eudicotyledons</taxon>
        <taxon>Gunneridae</taxon>
        <taxon>Pentapetalae</taxon>
        <taxon>asterids</taxon>
        <taxon>campanulids</taxon>
        <taxon>Apiales</taxon>
        <taxon>Apiaceae</taxon>
        <taxon>Apioideae</taxon>
        <taxon>apioid superclade</taxon>
        <taxon>Tordylieae</taxon>
        <taxon>Tordyliinae</taxon>
        <taxon>Heracleum</taxon>
    </lineage>
</organism>
<comment type="caution">
    <text evidence="2">The sequence shown here is derived from an EMBL/GenBank/DDBJ whole genome shotgun (WGS) entry which is preliminary data.</text>
</comment>
<sequence length="228" mass="26361">MGQKDYGVKIPVLDRENYFHWKVKMRLHLTMDEGYVEYIDHGPHVPMKPNTSIAQAPAGAPNTIPKLLSEWTPEDNITVHKDKKAVNILFNGLDSDMFDNVINCSITKEIWDTVQTICEWTEQLYGRVYQIKDSNLKFLRALPNEWKPMTVFLRNTQEYKDFTLERLYGTLKIYELEIEQDEEIEKVQKKTGSVALVASVEKTEDMKEEAAEAIPSPSACESRTESRK</sequence>